<dbReference type="InterPro" id="IPR001932">
    <property type="entry name" value="PPM-type_phosphatase-like_dom"/>
</dbReference>
<protein>
    <submittedName>
        <fullName evidence="4">SpoIIE family protein phosphatase</fullName>
    </submittedName>
</protein>
<gene>
    <name evidence="4" type="ORF">IAA07_04825</name>
</gene>
<dbReference type="PANTHER" id="PTHR43156">
    <property type="entry name" value="STAGE II SPORULATION PROTEIN E-RELATED"/>
    <property type="match status" value="1"/>
</dbReference>
<dbReference type="Proteomes" id="UP000823900">
    <property type="component" value="Unassembled WGS sequence"/>
</dbReference>
<dbReference type="Pfam" id="PF07228">
    <property type="entry name" value="SpoIIE"/>
    <property type="match status" value="1"/>
</dbReference>
<dbReference type="Gene3D" id="2.60.120.10">
    <property type="entry name" value="Jelly Rolls"/>
    <property type="match status" value="1"/>
</dbReference>
<dbReference type="PANTHER" id="PTHR43156:SF2">
    <property type="entry name" value="STAGE II SPORULATION PROTEIN E"/>
    <property type="match status" value="1"/>
</dbReference>
<dbReference type="SMART" id="SM00100">
    <property type="entry name" value="cNMP"/>
    <property type="match status" value="1"/>
</dbReference>
<dbReference type="PROSITE" id="PS00889">
    <property type="entry name" value="CNMP_BINDING_2"/>
    <property type="match status" value="1"/>
</dbReference>
<dbReference type="CDD" id="cd00038">
    <property type="entry name" value="CAP_ED"/>
    <property type="match status" value="1"/>
</dbReference>
<evidence type="ECO:0000259" key="3">
    <source>
        <dbReference type="PROSITE" id="PS51746"/>
    </source>
</evidence>
<dbReference type="InterPro" id="IPR014710">
    <property type="entry name" value="RmlC-like_jellyroll"/>
</dbReference>
<comment type="caution">
    <text evidence="4">The sequence shown here is derived from an EMBL/GenBank/DDBJ whole genome shotgun (WGS) entry which is preliminary data.</text>
</comment>
<dbReference type="Gene3D" id="3.60.40.10">
    <property type="entry name" value="PPM-type phosphatase domain"/>
    <property type="match status" value="1"/>
</dbReference>
<dbReference type="InterPro" id="IPR052016">
    <property type="entry name" value="Bact_Sigma-Reg"/>
</dbReference>
<proteinExistence type="predicted"/>
<keyword evidence="1" id="KW-0378">Hydrolase</keyword>
<feature type="domain" description="Cyclic nucleotide-binding" evidence="2">
    <location>
        <begin position="29"/>
        <end position="117"/>
    </location>
</feature>
<evidence type="ECO:0000259" key="2">
    <source>
        <dbReference type="PROSITE" id="PS50042"/>
    </source>
</evidence>
<dbReference type="InterPro" id="IPR036457">
    <property type="entry name" value="PPM-type-like_dom_sf"/>
</dbReference>
<organism evidence="4 5">
    <name type="scientific">Candidatus Lachnoclostridium stercoravium</name>
    <dbReference type="NCBI Taxonomy" id="2838633"/>
    <lineage>
        <taxon>Bacteria</taxon>
        <taxon>Bacillati</taxon>
        <taxon>Bacillota</taxon>
        <taxon>Clostridia</taxon>
        <taxon>Lachnospirales</taxon>
        <taxon>Lachnospiraceae</taxon>
    </lineage>
</organism>
<sequence length="390" mass="44198">MTEDWKQLPIIASFFRADPDGHMDEASRQLLEAMDRIRFDTGEDIVRAGDPAEDGMYIILDGRVKVLDLNGRLINEMEAGEVIGEMALIKDSTRAATVRADGPVDCAHISKGLFEQIAEKNKSVYGALLDLLYTKTTRIVRERERNRSELEIAARIQTGYLPKDFSPFQDMSHIRTTARMRPARGVGGDFYDMFKIDDHRLGFVVADVSGKGIPAALFMVLSKAYIKNYMRLDMPLDQMAVQVNNQLCENNEEELFVTCFICVLDTESGELTYVNAGHNRPAVSRKGGAFQFLECPADVPFGIMEGMTYRLQKDRLEQGDRIYLYTDGVTEAFNEDEQMFSDKRLLEALNRKTGLEDDPEAFVSYLYQEVEDFTGNALQSDDITMLYLTR</sequence>
<accession>A0A9D2HFV9</accession>
<feature type="domain" description="PPM-type phosphatase" evidence="3">
    <location>
        <begin position="168"/>
        <end position="366"/>
    </location>
</feature>
<reference evidence="4" key="1">
    <citation type="journal article" date="2021" name="PeerJ">
        <title>Extensive microbial diversity within the chicken gut microbiome revealed by metagenomics and culture.</title>
        <authorList>
            <person name="Gilroy R."/>
            <person name="Ravi A."/>
            <person name="Getino M."/>
            <person name="Pursley I."/>
            <person name="Horton D.L."/>
            <person name="Alikhan N.F."/>
            <person name="Baker D."/>
            <person name="Gharbi K."/>
            <person name="Hall N."/>
            <person name="Watson M."/>
            <person name="Adriaenssens E.M."/>
            <person name="Foster-Nyarko E."/>
            <person name="Jarju S."/>
            <person name="Secka A."/>
            <person name="Antonio M."/>
            <person name="Oren A."/>
            <person name="Chaudhuri R.R."/>
            <person name="La Ragione R."/>
            <person name="Hildebrand F."/>
            <person name="Pallen M.J."/>
        </authorList>
    </citation>
    <scope>NUCLEOTIDE SEQUENCE</scope>
    <source>
        <strain evidence="4">CHK178-16964</strain>
    </source>
</reference>
<dbReference type="SUPFAM" id="SSF81606">
    <property type="entry name" value="PP2C-like"/>
    <property type="match status" value="1"/>
</dbReference>
<dbReference type="PROSITE" id="PS50042">
    <property type="entry name" value="CNMP_BINDING_3"/>
    <property type="match status" value="1"/>
</dbReference>
<dbReference type="SUPFAM" id="SSF51206">
    <property type="entry name" value="cAMP-binding domain-like"/>
    <property type="match status" value="1"/>
</dbReference>
<dbReference type="PROSITE" id="PS51746">
    <property type="entry name" value="PPM_2"/>
    <property type="match status" value="1"/>
</dbReference>
<dbReference type="InterPro" id="IPR018488">
    <property type="entry name" value="cNMP-bd_CS"/>
</dbReference>
<dbReference type="Pfam" id="PF00027">
    <property type="entry name" value="cNMP_binding"/>
    <property type="match status" value="1"/>
</dbReference>
<evidence type="ECO:0000313" key="4">
    <source>
        <dbReference type="EMBL" id="HJA70891.1"/>
    </source>
</evidence>
<dbReference type="SMART" id="SM00331">
    <property type="entry name" value="PP2C_SIG"/>
    <property type="match status" value="1"/>
</dbReference>
<dbReference type="GO" id="GO:0016791">
    <property type="term" value="F:phosphatase activity"/>
    <property type="evidence" value="ECO:0007669"/>
    <property type="project" value="TreeGrafter"/>
</dbReference>
<evidence type="ECO:0000313" key="5">
    <source>
        <dbReference type="Proteomes" id="UP000823900"/>
    </source>
</evidence>
<dbReference type="InterPro" id="IPR018490">
    <property type="entry name" value="cNMP-bd_dom_sf"/>
</dbReference>
<dbReference type="AlphaFoldDB" id="A0A9D2HFV9"/>
<dbReference type="EMBL" id="DWZA01000042">
    <property type="protein sequence ID" value="HJA70891.1"/>
    <property type="molecule type" value="Genomic_DNA"/>
</dbReference>
<evidence type="ECO:0000256" key="1">
    <source>
        <dbReference type="ARBA" id="ARBA00022801"/>
    </source>
</evidence>
<reference evidence="4" key="2">
    <citation type="submission" date="2021-04" db="EMBL/GenBank/DDBJ databases">
        <authorList>
            <person name="Gilroy R."/>
        </authorList>
    </citation>
    <scope>NUCLEOTIDE SEQUENCE</scope>
    <source>
        <strain evidence="4">CHK178-16964</strain>
    </source>
</reference>
<name>A0A9D2HFV9_9FIRM</name>
<dbReference type="InterPro" id="IPR000595">
    <property type="entry name" value="cNMP-bd_dom"/>
</dbReference>